<evidence type="ECO:0000313" key="3">
    <source>
        <dbReference type="Proteomes" id="UP000060630"/>
    </source>
</evidence>
<dbReference type="Proteomes" id="UP000060630">
    <property type="component" value="Unassembled WGS sequence"/>
</dbReference>
<dbReference type="Gene3D" id="1.20.1280.290">
    <property type="match status" value="1"/>
</dbReference>
<gene>
    <name evidence="2" type="ORF">WL29_23810</name>
</gene>
<name>A0A106QCA7_9BURK</name>
<proteinExistence type="predicted"/>
<reference evidence="2 3" key="1">
    <citation type="submission" date="2015-11" db="EMBL/GenBank/DDBJ databases">
        <title>Expanding the genomic diversity of Burkholderia species for the development of highly accurate diagnostics.</title>
        <authorList>
            <person name="Sahl J."/>
            <person name="Keim P."/>
            <person name="Wagner D."/>
        </authorList>
    </citation>
    <scope>NUCLEOTIDE SEQUENCE [LARGE SCALE GENOMIC DNA]</scope>
    <source>
        <strain evidence="2 3">MSMB2087WGS</strain>
    </source>
</reference>
<organism evidence="2 3">
    <name type="scientific">Burkholderia ubonensis</name>
    <dbReference type="NCBI Taxonomy" id="101571"/>
    <lineage>
        <taxon>Bacteria</taxon>
        <taxon>Pseudomonadati</taxon>
        <taxon>Pseudomonadota</taxon>
        <taxon>Betaproteobacteria</taxon>
        <taxon>Burkholderiales</taxon>
        <taxon>Burkholderiaceae</taxon>
        <taxon>Burkholderia</taxon>
        <taxon>Burkholderia cepacia complex</taxon>
    </lineage>
</organism>
<dbReference type="EMBL" id="LPHD01000049">
    <property type="protein sequence ID" value="KWA84334.1"/>
    <property type="molecule type" value="Genomic_DNA"/>
</dbReference>
<keyword evidence="1" id="KW-1133">Transmembrane helix</keyword>
<protein>
    <recommendedName>
        <fullName evidence="4">PQ-loop repeat-containing protein</fullName>
    </recommendedName>
</protein>
<feature type="transmembrane region" description="Helical" evidence="1">
    <location>
        <begin position="35"/>
        <end position="57"/>
    </location>
</feature>
<feature type="transmembrane region" description="Helical" evidence="1">
    <location>
        <begin position="6"/>
        <end position="23"/>
    </location>
</feature>
<feature type="transmembrane region" description="Helical" evidence="1">
    <location>
        <begin position="69"/>
        <end position="87"/>
    </location>
</feature>
<evidence type="ECO:0000256" key="1">
    <source>
        <dbReference type="SAM" id="Phobius"/>
    </source>
</evidence>
<keyword evidence="1" id="KW-0812">Transmembrane</keyword>
<dbReference type="AlphaFoldDB" id="A0A106QCA7"/>
<sequence>MFSSLLAGSFILFNTLRVLFYLPQIGKLVKARNNLATHSLFTWFSWVFANLTTGLVFYQQSNRLDDKVLLNMANAFMCAVVVGIILYKRNRYRTVQEGHLALA</sequence>
<evidence type="ECO:0008006" key="4">
    <source>
        <dbReference type="Google" id="ProtNLM"/>
    </source>
</evidence>
<comment type="caution">
    <text evidence="2">The sequence shown here is derived from an EMBL/GenBank/DDBJ whole genome shotgun (WGS) entry which is preliminary data.</text>
</comment>
<accession>A0A106QCA7</accession>
<evidence type="ECO:0000313" key="2">
    <source>
        <dbReference type="EMBL" id="KWA84334.1"/>
    </source>
</evidence>
<keyword evidence="1" id="KW-0472">Membrane</keyword>